<dbReference type="Proteomes" id="UP000789375">
    <property type="component" value="Unassembled WGS sequence"/>
</dbReference>
<accession>A0A9N9B7D6</accession>
<gene>
    <name evidence="1" type="ORF">FMOSSE_LOCUS6583</name>
</gene>
<evidence type="ECO:0000313" key="2">
    <source>
        <dbReference type="Proteomes" id="UP000789375"/>
    </source>
</evidence>
<dbReference type="AlphaFoldDB" id="A0A9N9B7D6"/>
<protein>
    <submittedName>
        <fullName evidence="1">9765_t:CDS:1</fullName>
    </submittedName>
</protein>
<organism evidence="1 2">
    <name type="scientific">Funneliformis mosseae</name>
    <name type="common">Endomycorrhizal fungus</name>
    <name type="synonym">Glomus mosseae</name>
    <dbReference type="NCBI Taxonomy" id="27381"/>
    <lineage>
        <taxon>Eukaryota</taxon>
        <taxon>Fungi</taxon>
        <taxon>Fungi incertae sedis</taxon>
        <taxon>Mucoromycota</taxon>
        <taxon>Glomeromycotina</taxon>
        <taxon>Glomeromycetes</taxon>
        <taxon>Glomerales</taxon>
        <taxon>Glomeraceae</taxon>
        <taxon>Funneliformis</taxon>
    </lineage>
</organism>
<feature type="non-terminal residue" evidence="1">
    <location>
        <position position="75"/>
    </location>
</feature>
<sequence>FFQKLYKEIMNFTKASQLPTQKEINEFQKNDSSISTVQEIQIPMTQTQVQASATQNIQNSSQYIRKCKDFSNSTF</sequence>
<dbReference type="EMBL" id="CAJVPP010001401">
    <property type="protein sequence ID" value="CAG8553347.1"/>
    <property type="molecule type" value="Genomic_DNA"/>
</dbReference>
<reference evidence="1" key="1">
    <citation type="submission" date="2021-06" db="EMBL/GenBank/DDBJ databases">
        <authorList>
            <person name="Kallberg Y."/>
            <person name="Tangrot J."/>
            <person name="Rosling A."/>
        </authorList>
    </citation>
    <scope>NUCLEOTIDE SEQUENCE</scope>
    <source>
        <strain evidence="1">87-6 pot B 2015</strain>
    </source>
</reference>
<name>A0A9N9B7D6_FUNMO</name>
<comment type="caution">
    <text evidence="1">The sequence shown here is derived from an EMBL/GenBank/DDBJ whole genome shotgun (WGS) entry which is preliminary data.</text>
</comment>
<evidence type="ECO:0000313" key="1">
    <source>
        <dbReference type="EMBL" id="CAG8553347.1"/>
    </source>
</evidence>
<proteinExistence type="predicted"/>
<keyword evidence="2" id="KW-1185">Reference proteome</keyword>